<feature type="region of interest" description="Disordered" evidence="1">
    <location>
        <begin position="1"/>
        <end position="83"/>
    </location>
</feature>
<feature type="compositionally biased region" description="Basic and acidic residues" evidence="1">
    <location>
        <begin position="179"/>
        <end position="188"/>
    </location>
</feature>
<dbReference type="Proteomes" id="UP000237438">
    <property type="component" value="Unassembled WGS sequence"/>
</dbReference>
<feature type="non-terminal residue" evidence="2">
    <location>
        <position position="204"/>
    </location>
</feature>
<evidence type="ECO:0000256" key="1">
    <source>
        <dbReference type="SAM" id="MobiDB-lite"/>
    </source>
</evidence>
<dbReference type="AlphaFoldDB" id="A0A2S4PS29"/>
<feature type="compositionally biased region" description="Polar residues" evidence="1">
    <location>
        <begin position="1"/>
        <end position="20"/>
    </location>
</feature>
<feature type="compositionally biased region" description="Low complexity" evidence="1">
    <location>
        <begin position="34"/>
        <end position="45"/>
    </location>
</feature>
<keyword evidence="3" id="KW-1185">Reference proteome</keyword>
<evidence type="ECO:0000313" key="2">
    <source>
        <dbReference type="EMBL" id="POS84842.1"/>
    </source>
</evidence>
<sequence>MNDSMEISQESQAPSTDTSNQPPPIPTVSPIHNPSSPFASSSPPSETQLSNKITVGRPILKPTAPSKRPTSGRISQNCSESTDMENAFLPKELAEVIATRQRRERAWHVRVMICTTVLSNIESTLANLVEGIEKEEAEAFKAYLRLAISNFAAAESSPSPPNVPRHTRPTKGNGNGNKNGKETDKNLEKKVAIATPRIILSQTT</sequence>
<feature type="compositionally biased region" description="Polar residues" evidence="1">
    <location>
        <begin position="68"/>
        <end position="81"/>
    </location>
</feature>
<protein>
    <submittedName>
        <fullName evidence="2">Uncharacterized protein</fullName>
    </submittedName>
</protein>
<proteinExistence type="predicted"/>
<accession>A0A2S4PS29</accession>
<reference evidence="2 3" key="1">
    <citation type="submission" date="2017-10" db="EMBL/GenBank/DDBJ databases">
        <title>Development of genomic resources for the powdery mildew, Erysiphe pulchra.</title>
        <authorList>
            <person name="Wadl P.A."/>
            <person name="Mack B.M."/>
            <person name="Moore G."/>
            <person name="Beltz S.B."/>
        </authorList>
    </citation>
    <scope>NUCLEOTIDE SEQUENCE [LARGE SCALE GENOMIC DNA]</scope>
    <source>
        <strain evidence="2">Cflorida</strain>
    </source>
</reference>
<feature type="region of interest" description="Disordered" evidence="1">
    <location>
        <begin position="154"/>
        <end position="188"/>
    </location>
</feature>
<gene>
    <name evidence="2" type="ORF">EPUL_003598</name>
</gene>
<organism evidence="2 3">
    <name type="scientific">Erysiphe pulchra</name>
    <dbReference type="NCBI Taxonomy" id="225359"/>
    <lineage>
        <taxon>Eukaryota</taxon>
        <taxon>Fungi</taxon>
        <taxon>Dikarya</taxon>
        <taxon>Ascomycota</taxon>
        <taxon>Pezizomycotina</taxon>
        <taxon>Leotiomycetes</taxon>
        <taxon>Erysiphales</taxon>
        <taxon>Erysiphaceae</taxon>
        <taxon>Erysiphe</taxon>
    </lineage>
</organism>
<evidence type="ECO:0000313" key="3">
    <source>
        <dbReference type="Proteomes" id="UP000237438"/>
    </source>
</evidence>
<dbReference type="OrthoDB" id="3606391at2759"/>
<comment type="caution">
    <text evidence="2">The sequence shown here is derived from an EMBL/GenBank/DDBJ whole genome shotgun (WGS) entry which is preliminary data.</text>
</comment>
<dbReference type="EMBL" id="PEDP01000835">
    <property type="protein sequence ID" value="POS84842.1"/>
    <property type="molecule type" value="Genomic_DNA"/>
</dbReference>
<name>A0A2S4PS29_9PEZI</name>